<evidence type="ECO:0000256" key="6">
    <source>
        <dbReference type="RuleBase" id="RU363058"/>
    </source>
</evidence>
<dbReference type="PANTHER" id="PTHR11101">
    <property type="entry name" value="PHOSPHATE TRANSPORTER"/>
    <property type="match status" value="1"/>
</dbReference>
<protein>
    <recommendedName>
        <fullName evidence="6">Phosphate transporter</fullName>
    </recommendedName>
</protein>
<evidence type="ECO:0000256" key="4">
    <source>
        <dbReference type="ARBA" id="ARBA00022989"/>
    </source>
</evidence>
<dbReference type="AlphaFoldDB" id="A0A7I9UZM5"/>
<keyword evidence="4 6" id="KW-1133">Transmembrane helix</keyword>
<comment type="subcellular location">
    <subcellularLocation>
        <location evidence="1 6">Membrane</location>
        <topology evidence="1 6">Multi-pass membrane protein</topology>
    </subcellularLocation>
</comment>
<dbReference type="RefSeq" id="WP_161928058.1">
    <property type="nucleotide sequence ID" value="NZ_BJOU01000005.1"/>
</dbReference>
<evidence type="ECO:0000313" key="7">
    <source>
        <dbReference type="EMBL" id="GED98634.1"/>
    </source>
</evidence>
<dbReference type="InterPro" id="IPR001204">
    <property type="entry name" value="Phos_transporter"/>
</dbReference>
<gene>
    <name evidence="7" type="ORF">nbrc107697_26730</name>
    <name evidence="8" type="ORF">nbrc107697_28080</name>
</gene>
<feature type="transmembrane region" description="Helical" evidence="6">
    <location>
        <begin position="122"/>
        <end position="144"/>
    </location>
</feature>
<dbReference type="PANTHER" id="PTHR11101:SF54">
    <property type="entry name" value="LOW-AFFINITY INORGANIC PHOSPHATE TRANSPORTER-RELATED"/>
    <property type="match status" value="1"/>
</dbReference>
<reference evidence="7" key="2">
    <citation type="journal article" date="2020" name="Int. J. Syst. Evol. Microbiol.">
        <title>Gordonia crocea sp. nov. and Gordonia spumicola sp. nov. isolated from sludge of a wastewater treatment plant.</title>
        <authorList>
            <person name="Tamura T."/>
            <person name="Saito S."/>
            <person name="Hamada M."/>
            <person name="Kang Y."/>
            <person name="Hoshino Y."/>
            <person name="Gonoi T."/>
            <person name="Mikami Y."/>
            <person name="Yaguchi T."/>
        </authorList>
    </citation>
    <scope>NUCLEOTIDE SEQUENCE</scope>
    <source>
        <strain evidence="7">NBRC 107697</strain>
    </source>
</reference>
<accession>A0A7I9UZM5</accession>
<sequence>MTAEMLILVLLVVTALGFDFTNGFHDTGNAMATSIATGALKPKVAVGLSAILNLVGAFLSVEVAATITKDVLKIQETSGDSAGALIPGLDPTKALLIIFAGLVGGILWNLFTWLFGLPSSSSHALFGGLIGAGLAALGTSGVNWSGISTKILLPALLAPIIACIVAAAGTWLVYRITESLASHQKDDGFRYGQIATASLVSLAHGTGDAQKTMGVIALALIATGHLSAESVGHGLPFWVISTCAAAIALGTYLGGWRIIRTLGKGLVEISPPQGMAAEASSAAIILTSSAAGLPLSTTHVATGSILGSGVGRRGAQVRWQVAGRMVVAWVTTLPAAALVGAGCFLVANLLGNLAGAIAIFTILVVLAAYMYWRAQQNKIDHANVNADWDDENGLIPADPAVPAAPAPLERTGA</sequence>
<dbReference type="OrthoDB" id="9779554at2"/>
<organism evidence="7 9">
    <name type="scientific">Gordonia crocea</name>
    <dbReference type="NCBI Taxonomy" id="589162"/>
    <lineage>
        <taxon>Bacteria</taxon>
        <taxon>Bacillati</taxon>
        <taxon>Actinomycetota</taxon>
        <taxon>Actinomycetes</taxon>
        <taxon>Mycobacteriales</taxon>
        <taxon>Gordoniaceae</taxon>
        <taxon>Gordonia</taxon>
    </lineage>
</organism>
<keyword evidence="9" id="KW-1185">Reference proteome</keyword>
<evidence type="ECO:0000313" key="8">
    <source>
        <dbReference type="EMBL" id="GED98769.1"/>
    </source>
</evidence>
<dbReference type="EMBL" id="BJOU01000008">
    <property type="protein sequence ID" value="GED98769.1"/>
    <property type="molecule type" value="Genomic_DNA"/>
</dbReference>
<evidence type="ECO:0000256" key="1">
    <source>
        <dbReference type="ARBA" id="ARBA00004141"/>
    </source>
</evidence>
<comment type="similarity">
    <text evidence="6">Belongs to the inorganic phosphate transporter (PiT) (TC 2.A.20) family.</text>
</comment>
<feature type="transmembrane region" description="Helical" evidence="6">
    <location>
        <begin position="353"/>
        <end position="372"/>
    </location>
</feature>
<feature type="transmembrane region" description="Helical" evidence="6">
    <location>
        <begin position="235"/>
        <end position="254"/>
    </location>
</feature>
<dbReference type="GO" id="GO:0016020">
    <property type="term" value="C:membrane"/>
    <property type="evidence" value="ECO:0007669"/>
    <property type="project" value="UniProtKB-SubCell"/>
</dbReference>
<feature type="transmembrane region" description="Helical" evidence="6">
    <location>
        <begin position="44"/>
        <end position="65"/>
    </location>
</feature>
<keyword evidence="6" id="KW-0592">Phosphate transport</keyword>
<name>A0A7I9UZM5_9ACTN</name>
<feature type="transmembrane region" description="Helical" evidence="6">
    <location>
        <begin position="151"/>
        <end position="174"/>
    </location>
</feature>
<dbReference type="Pfam" id="PF01384">
    <property type="entry name" value="PHO4"/>
    <property type="match status" value="1"/>
</dbReference>
<evidence type="ECO:0000313" key="9">
    <source>
        <dbReference type="Proteomes" id="UP000444980"/>
    </source>
</evidence>
<keyword evidence="2 6" id="KW-0813">Transport</keyword>
<keyword evidence="3 6" id="KW-0812">Transmembrane</keyword>
<comment type="caution">
    <text evidence="7">The sequence shown here is derived from an EMBL/GenBank/DDBJ whole genome shotgun (WGS) entry which is preliminary data.</text>
</comment>
<evidence type="ECO:0000256" key="2">
    <source>
        <dbReference type="ARBA" id="ARBA00022448"/>
    </source>
</evidence>
<dbReference type="EMBL" id="BJOU01000005">
    <property type="protein sequence ID" value="GED98634.1"/>
    <property type="molecule type" value="Genomic_DNA"/>
</dbReference>
<evidence type="ECO:0000256" key="5">
    <source>
        <dbReference type="ARBA" id="ARBA00023136"/>
    </source>
</evidence>
<dbReference type="Proteomes" id="UP000444980">
    <property type="component" value="Unassembled WGS sequence"/>
</dbReference>
<keyword evidence="5 6" id="KW-0472">Membrane</keyword>
<dbReference type="GO" id="GO:0005315">
    <property type="term" value="F:phosphate transmembrane transporter activity"/>
    <property type="evidence" value="ECO:0007669"/>
    <property type="project" value="InterPro"/>
</dbReference>
<reference evidence="9" key="1">
    <citation type="submission" date="2019-06" db="EMBL/GenBank/DDBJ databases">
        <title>Gordonia isolated from sludge of a wastewater treatment plant.</title>
        <authorList>
            <person name="Tamura T."/>
            <person name="Aoyama K."/>
            <person name="Kang Y."/>
            <person name="Saito S."/>
            <person name="Akiyama N."/>
            <person name="Yazawa K."/>
            <person name="Gonoi T."/>
            <person name="Mikami Y."/>
        </authorList>
    </citation>
    <scope>NUCLEOTIDE SEQUENCE [LARGE SCALE GENOMIC DNA]</scope>
    <source>
        <strain evidence="9">NBRC 107697</strain>
    </source>
</reference>
<evidence type="ECO:0000256" key="3">
    <source>
        <dbReference type="ARBA" id="ARBA00022692"/>
    </source>
</evidence>
<feature type="transmembrane region" description="Helical" evidence="6">
    <location>
        <begin position="326"/>
        <end position="347"/>
    </location>
</feature>
<dbReference type="GO" id="GO:0035435">
    <property type="term" value="P:phosphate ion transmembrane transport"/>
    <property type="evidence" value="ECO:0007669"/>
    <property type="project" value="TreeGrafter"/>
</dbReference>
<proteinExistence type="inferred from homology"/>
<feature type="transmembrane region" description="Helical" evidence="6">
    <location>
        <begin position="94"/>
        <end position="116"/>
    </location>
</feature>